<protein>
    <submittedName>
        <fullName evidence="1">Uncharacterized protein</fullName>
    </submittedName>
</protein>
<dbReference type="EMBL" id="CP037426">
    <property type="protein sequence ID" value="QGT16299.1"/>
    <property type="molecule type" value="Genomic_DNA"/>
</dbReference>
<dbReference type="InterPro" id="IPR052894">
    <property type="entry name" value="AsmA-related"/>
</dbReference>
<dbReference type="PANTHER" id="PTHR30441">
    <property type="entry name" value="DUF748 DOMAIN-CONTAINING PROTEIN"/>
    <property type="match status" value="1"/>
</dbReference>
<dbReference type="AlphaFoldDB" id="A0A6I6CJY9"/>
<dbReference type="PANTHER" id="PTHR30441:SF8">
    <property type="entry name" value="DUF748 DOMAIN-CONTAINING PROTEIN"/>
    <property type="match status" value="1"/>
</dbReference>
<proteinExistence type="predicted"/>
<accession>A0A6I6CJY9</accession>
<reference evidence="1 2" key="1">
    <citation type="submission" date="2019-03" db="EMBL/GenBank/DDBJ databases">
        <title>Wolbachia endosymbiont of Haematobia irritans wIrr.</title>
        <authorList>
            <person name="Parry R.H."/>
            <person name="Asgari S."/>
        </authorList>
    </citation>
    <scope>NUCLEOTIDE SEQUENCE [LARGE SCALE GENOMIC DNA]</scope>
    <source>
        <strain evidence="2">wIrr</strain>
    </source>
</reference>
<gene>
    <name evidence="1" type="ORF">E0495_03415</name>
</gene>
<dbReference type="RefSeq" id="WP_155968941.1">
    <property type="nucleotide sequence ID" value="NZ_CP037426.1"/>
</dbReference>
<evidence type="ECO:0000313" key="1">
    <source>
        <dbReference type="EMBL" id="QGT16299.1"/>
    </source>
</evidence>
<sequence length="847" mass="95329">MRLSLYAILSISLLLILMHVAATFKDWSGYRKYIIKELEKTYDAKVHIGGKIKVSLITPKLTIYNVYVQYNENKEQKLSDLISVRKIEIRPSFLSLFLFSLQPKSITLFGMKSNKENLLNIINTNASGNTVNIVIKDSQVSFKNDFADIVNIKEVAVKKNKQFFGKVKAGDNNYDFSGKVDITKKNVHISVESNFVNLLFTGNRNQEELQGNLTLTINNSSGFASDLAKIINLSFLSCVIPSENIKISSNISLNESEFTATDLKIDSKSMQASGTIQNDRKGNHTNFNISFSKVDLDSIQNDSQRTMNMKDLLECFRAVVPKNLSLNFNMEASNIQYQNKILDNFRAVLKSTDGKVKVNTLLKFPGINNISYLSGEISNNNVLSEFNGDLLVEGNDFESFISCFFPSIKMKENQKNQFTLSSKLHLAPRILSISDIRLLNNKESLQGSIRVSHTKKHNVVNGEFSMHNLDADKYDHSLFSSLPKMQWLKNFQYDANIKARVNNLTLNDTKIKNLDFLLKMEKGKLVADKIKLSGEDFDITGNAKILADQKYAKPLLDVNLTGSKFNGKIITLPNLVETKRNSRNEIDQIQWSTKQLDFLDDKEGFDANVQINTAEFKTEHNVLKDFNLDAVMRNNTITIRQASYVLERGQVFFQGYLRSDSINTRFSIVNLDTKKIGKVIGIDNVNGQVSLNGEIKTQGKSFHDWASNLSGDVNLQAQGIEVTNVDFNSFITNLLSSKNKSEISTLAYIDIYNGKTFFENISGKASIKSGICSTSLQFGIDQASGSISSNLTLSNFALASIFRFFFIPPNYSNPIYIDMHLDGPIWRPKMSFDVDQIFTALVGKKNS</sequence>
<evidence type="ECO:0000313" key="2">
    <source>
        <dbReference type="Proteomes" id="UP000422744"/>
    </source>
</evidence>
<dbReference type="GO" id="GO:0090313">
    <property type="term" value="P:regulation of protein targeting to membrane"/>
    <property type="evidence" value="ECO:0007669"/>
    <property type="project" value="TreeGrafter"/>
</dbReference>
<dbReference type="Proteomes" id="UP000422744">
    <property type="component" value="Chromosome"/>
</dbReference>
<name>A0A6I6CJY9_WOLPI</name>
<dbReference type="GO" id="GO:0005886">
    <property type="term" value="C:plasma membrane"/>
    <property type="evidence" value="ECO:0007669"/>
    <property type="project" value="TreeGrafter"/>
</dbReference>
<organism evidence="1 2">
    <name type="scientific">Wolbachia pipientis</name>
    <dbReference type="NCBI Taxonomy" id="955"/>
    <lineage>
        <taxon>Bacteria</taxon>
        <taxon>Pseudomonadati</taxon>
        <taxon>Pseudomonadota</taxon>
        <taxon>Alphaproteobacteria</taxon>
        <taxon>Rickettsiales</taxon>
        <taxon>Anaplasmataceae</taxon>
        <taxon>Wolbachieae</taxon>
        <taxon>Wolbachia</taxon>
    </lineage>
</organism>